<evidence type="ECO:0000313" key="4">
    <source>
        <dbReference type="EMBL" id="TCP28965.1"/>
    </source>
</evidence>
<gene>
    <name evidence="4" type="ORF">EV207_11490</name>
</gene>
<evidence type="ECO:0000256" key="2">
    <source>
        <dbReference type="PROSITE-ProRule" id="PRU00703"/>
    </source>
</evidence>
<dbReference type="PROSITE" id="PS51371">
    <property type="entry name" value="CBS"/>
    <property type="match status" value="2"/>
</dbReference>
<accession>A0A4R2P5B1</accession>
<dbReference type="PANTHER" id="PTHR43080">
    <property type="entry name" value="CBS DOMAIN-CONTAINING PROTEIN CBSX3, MITOCHONDRIAL"/>
    <property type="match status" value="1"/>
</dbReference>
<feature type="domain" description="CBS" evidence="3">
    <location>
        <begin position="95"/>
        <end position="154"/>
    </location>
</feature>
<reference evidence="4 5" key="1">
    <citation type="submission" date="2019-03" db="EMBL/GenBank/DDBJ databases">
        <title>Genomic Encyclopedia of Type Strains, Phase IV (KMG-IV): sequencing the most valuable type-strain genomes for metagenomic binning, comparative biology and taxonomic classification.</title>
        <authorList>
            <person name="Goeker M."/>
        </authorList>
    </citation>
    <scope>NUCLEOTIDE SEQUENCE [LARGE SCALE GENOMIC DNA]</scope>
    <source>
        <strain evidence="4 5">DSM 19377</strain>
    </source>
</reference>
<keyword evidence="5" id="KW-1185">Reference proteome</keyword>
<evidence type="ECO:0000313" key="5">
    <source>
        <dbReference type="Proteomes" id="UP000295416"/>
    </source>
</evidence>
<dbReference type="RefSeq" id="WP_132746264.1">
    <property type="nucleotide sequence ID" value="NZ_SLXK01000014.1"/>
</dbReference>
<proteinExistence type="predicted"/>
<dbReference type="PANTHER" id="PTHR43080:SF2">
    <property type="entry name" value="CBS DOMAIN-CONTAINING PROTEIN"/>
    <property type="match status" value="1"/>
</dbReference>
<evidence type="ECO:0000259" key="3">
    <source>
        <dbReference type="PROSITE" id="PS51371"/>
    </source>
</evidence>
<dbReference type="InterPro" id="IPR000644">
    <property type="entry name" value="CBS_dom"/>
</dbReference>
<dbReference type="Gene3D" id="3.10.580.10">
    <property type="entry name" value="CBS-domain"/>
    <property type="match status" value="1"/>
</dbReference>
<name>A0A4R2P5B1_9BACL</name>
<dbReference type="SUPFAM" id="SSF54631">
    <property type="entry name" value="CBS-domain pair"/>
    <property type="match status" value="1"/>
</dbReference>
<dbReference type="OrthoDB" id="9790355at2"/>
<organism evidence="4 5">
    <name type="scientific">Scopulibacillus darangshiensis</name>
    <dbReference type="NCBI Taxonomy" id="442528"/>
    <lineage>
        <taxon>Bacteria</taxon>
        <taxon>Bacillati</taxon>
        <taxon>Bacillota</taxon>
        <taxon>Bacilli</taxon>
        <taxon>Bacillales</taxon>
        <taxon>Sporolactobacillaceae</taxon>
        <taxon>Scopulibacillus</taxon>
    </lineage>
</organism>
<dbReference type="AlphaFoldDB" id="A0A4R2P5B1"/>
<dbReference type="Proteomes" id="UP000295416">
    <property type="component" value="Unassembled WGS sequence"/>
</dbReference>
<sequence length="158" mass="18329">MKIRDFMIDDVIYVTKDESIRSLLKKLVEYKIGGVPVIDHEQKLIGVVSDGDVLRAITPKEQTIYDFYSLVIRLEKQDLGHKVKELMDDSVDKIMTKRKIHYVYPDDDFEQVLTILSKHHFKKIPVIDRADKIVGVVSRGDVIRHISQQIIKNEQGLE</sequence>
<dbReference type="InterPro" id="IPR051257">
    <property type="entry name" value="Diverse_CBS-Domain"/>
</dbReference>
<keyword evidence="1 2" id="KW-0129">CBS domain</keyword>
<dbReference type="InterPro" id="IPR046342">
    <property type="entry name" value="CBS_dom_sf"/>
</dbReference>
<protein>
    <submittedName>
        <fullName evidence="4">CBS domain protein</fullName>
    </submittedName>
</protein>
<evidence type="ECO:0000256" key="1">
    <source>
        <dbReference type="ARBA" id="ARBA00023122"/>
    </source>
</evidence>
<dbReference type="SMART" id="SM00116">
    <property type="entry name" value="CBS"/>
    <property type="match status" value="2"/>
</dbReference>
<comment type="caution">
    <text evidence="4">The sequence shown here is derived from an EMBL/GenBank/DDBJ whole genome shotgun (WGS) entry which is preliminary data.</text>
</comment>
<dbReference type="Pfam" id="PF00571">
    <property type="entry name" value="CBS"/>
    <property type="match status" value="2"/>
</dbReference>
<feature type="domain" description="CBS" evidence="3">
    <location>
        <begin position="7"/>
        <end position="64"/>
    </location>
</feature>
<dbReference type="EMBL" id="SLXK01000014">
    <property type="protein sequence ID" value="TCP28965.1"/>
    <property type="molecule type" value="Genomic_DNA"/>
</dbReference>